<evidence type="ECO:0000256" key="13">
    <source>
        <dbReference type="SAM" id="Phobius"/>
    </source>
</evidence>
<evidence type="ECO:0000256" key="5">
    <source>
        <dbReference type="ARBA" id="ARBA00022692"/>
    </source>
</evidence>
<dbReference type="Proteomes" id="UP000836841">
    <property type="component" value="Chromosome 6"/>
</dbReference>
<dbReference type="GO" id="GO:0016020">
    <property type="term" value="C:membrane"/>
    <property type="evidence" value="ECO:0007669"/>
    <property type="project" value="UniProtKB-SubCell"/>
</dbReference>
<feature type="region of interest" description="Disordered" evidence="12">
    <location>
        <begin position="1"/>
        <end position="38"/>
    </location>
</feature>
<dbReference type="GO" id="GO:0006004">
    <property type="term" value="P:fucose metabolic process"/>
    <property type="evidence" value="ECO:0007669"/>
    <property type="project" value="UniProtKB-KW"/>
</dbReference>
<evidence type="ECO:0000256" key="11">
    <source>
        <dbReference type="ARBA" id="ARBA00030350"/>
    </source>
</evidence>
<dbReference type="EMBL" id="OU466862">
    <property type="protein sequence ID" value="CAH2070556.1"/>
    <property type="molecule type" value="Genomic_DNA"/>
</dbReference>
<dbReference type="FunFam" id="3.40.50.11350:FF:000005">
    <property type="entry name" value="O-fucosyltransferase family protein"/>
    <property type="match status" value="1"/>
</dbReference>
<evidence type="ECO:0000256" key="1">
    <source>
        <dbReference type="ARBA" id="ARBA00004167"/>
    </source>
</evidence>
<comment type="subcellular location">
    <subcellularLocation>
        <location evidence="1">Membrane</location>
        <topology evidence="1">Single-pass membrane protein</topology>
    </subcellularLocation>
</comment>
<dbReference type="PANTHER" id="PTHR13398:SF7">
    <property type="entry name" value="O-FUCOSYLTRANSFERASE 36"/>
    <property type="match status" value="1"/>
</dbReference>
<dbReference type="Pfam" id="PF10250">
    <property type="entry name" value="O-FucT"/>
    <property type="match status" value="1"/>
</dbReference>
<keyword evidence="3" id="KW-0328">Glycosyltransferase</keyword>
<accession>A0AAU9SPS7</accession>
<keyword evidence="9" id="KW-0294">Fucose metabolism</keyword>
<dbReference type="GO" id="GO:0046922">
    <property type="term" value="F:peptide-O-fucosyltransferase activity"/>
    <property type="evidence" value="ECO:0007669"/>
    <property type="project" value="InterPro"/>
</dbReference>
<keyword evidence="15" id="KW-1185">Reference proteome</keyword>
<evidence type="ECO:0000256" key="10">
    <source>
        <dbReference type="ARBA" id="ARBA00023277"/>
    </source>
</evidence>
<feature type="transmembrane region" description="Helical" evidence="13">
    <location>
        <begin position="59"/>
        <end position="77"/>
    </location>
</feature>
<dbReference type="AlphaFoldDB" id="A0AAU9SPS7"/>
<dbReference type="InterPro" id="IPR045130">
    <property type="entry name" value="OFUT2-like"/>
</dbReference>
<keyword evidence="7 13" id="KW-0472">Membrane</keyword>
<evidence type="ECO:0000313" key="15">
    <source>
        <dbReference type="Proteomes" id="UP000836841"/>
    </source>
</evidence>
<evidence type="ECO:0000256" key="4">
    <source>
        <dbReference type="ARBA" id="ARBA00022679"/>
    </source>
</evidence>
<reference evidence="14 15" key="1">
    <citation type="submission" date="2022-03" db="EMBL/GenBank/DDBJ databases">
        <authorList>
            <person name="Nunn A."/>
            <person name="Chopra R."/>
            <person name="Nunn A."/>
            <person name="Contreras Garrido A."/>
        </authorList>
    </citation>
    <scope>NUCLEOTIDE SEQUENCE [LARGE SCALE GENOMIC DNA]</scope>
</reference>
<comment type="similarity">
    <text evidence="2">Belongs to the glycosyltransferase GT106 family.</text>
</comment>
<keyword evidence="4" id="KW-0808">Transferase</keyword>
<keyword evidence="5 13" id="KW-0812">Transmembrane</keyword>
<evidence type="ECO:0000256" key="9">
    <source>
        <dbReference type="ARBA" id="ARBA00023253"/>
    </source>
</evidence>
<evidence type="ECO:0000256" key="12">
    <source>
        <dbReference type="SAM" id="MobiDB-lite"/>
    </source>
</evidence>
<evidence type="ECO:0000313" key="14">
    <source>
        <dbReference type="EMBL" id="CAH2070556.1"/>
    </source>
</evidence>
<dbReference type="PANTHER" id="PTHR13398">
    <property type="entry name" value="GDP-FUCOSE PROTEIN O-FUCOSYLTRANSFERASE 2"/>
    <property type="match status" value="1"/>
</dbReference>
<dbReference type="Gene3D" id="3.40.50.11350">
    <property type="match status" value="1"/>
</dbReference>
<sequence length="556" mass="63430">MERNSSDDEEEDHQHLIPQNDTRNRRREDPLSSTTTSPRSAFQIEDILSRRKISLNKRYLLAAVSLTISIGLVFLFTDPRQLFSANISNFKLDPLSNRVKESEFRALYLLRQQKLALLSLWNVTLVNSNSSSLGSSVLFEDVKSAVSKQISLNKEIQEVLLSPHKTGNYSGDGNGTDSVLSSYNRCRKVDQKLSDRKTVEWKPRSDKFLFAICLSGQMSNHLICLEKHMFFAALLDRVLVIPSSKFDYQYDRVIDIDRINTCLERNVVVFFDQFKEKAKKNRPRIDRFICYVSKPQLCYVDDEHIKKLKSLGISIDVKLEAPWSEDIKKPSKRTVEEVQRSFKSDDDVIAIGDVFYADMEQDWVMQPGGPINHKCKTLIEPSKLILLTAQRFIQTFLGKNFIALHFRRHGFLKFCNAKSPSCFYPIPQAAECIARIVERSNGAVIYLSTDAAESETSLLQSLVVVDGKIVPLVKRPPRNSAEKWDALLYRHGIEDDSQVDAMLDKTICAMSSVFIGASGSTFTEDILRLRKDWGTSSMCDEYLCRGEEPNFIAEDE</sequence>
<name>A0AAU9SPS7_THLAR</name>
<organism evidence="14 15">
    <name type="scientific">Thlaspi arvense</name>
    <name type="common">Field penny-cress</name>
    <dbReference type="NCBI Taxonomy" id="13288"/>
    <lineage>
        <taxon>Eukaryota</taxon>
        <taxon>Viridiplantae</taxon>
        <taxon>Streptophyta</taxon>
        <taxon>Embryophyta</taxon>
        <taxon>Tracheophyta</taxon>
        <taxon>Spermatophyta</taxon>
        <taxon>Magnoliopsida</taxon>
        <taxon>eudicotyledons</taxon>
        <taxon>Gunneridae</taxon>
        <taxon>Pentapetalae</taxon>
        <taxon>rosids</taxon>
        <taxon>malvids</taxon>
        <taxon>Brassicales</taxon>
        <taxon>Brassicaceae</taxon>
        <taxon>Thlaspideae</taxon>
        <taxon>Thlaspi</taxon>
    </lineage>
</organism>
<evidence type="ECO:0000256" key="2">
    <source>
        <dbReference type="ARBA" id="ARBA00007737"/>
    </source>
</evidence>
<evidence type="ECO:0000256" key="8">
    <source>
        <dbReference type="ARBA" id="ARBA00023180"/>
    </source>
</evidence>
<proteinExistence type="inferred from homology"/>
<evidence type="ECO:0000256" key="7">
    <source>
        <dbReference type="ARBA" id="ARBA00023136"/>
    </source>
</evidence>
<protein>
    <recommendedName>
        <fullName evidence="11">O-fucosyltransferase family protein</fullName>
    </recommendedName>
</protein>
<dbReference type="CDD" id="cd11296">
    <property type="entry name" value="O-FucT_like"/>
    <property type="match status" value="1"/>
</dbReference>
<keyword evidence="8" id="KW-0325">Glycoprotein</keyword>
<keyword evidence="10" id="KW-0119">Carbohydrate metabolism</keyword>
<dbReference type="InterPro" id="IPR019378">
    <property type="entry name" value="GDP-Fuc_O-FucTrfase"/>
</dbReference>
<evidence type="ECO:0000256" key="3">
    <source>
        <dbReference type="ARBA" id="ARBA00022676"/>
    </source>
</evidence>
<evidence type="ECO:0000256" key="6">
    <source>
        <dbReference type="ARBA" id="ARBA00022989"/>
    </source>
</evidence>
<gene>
    <name evidence="14" type="ORF">TAV2_LOCUS19771</name>
</gene>
<keyword evidence="6 13" id="KW-1133">Transmembrane helix</keyword>